<dbReference type="PANTHER" id="PTHR42648:SF28">
    <property type="entry name" value="TRANSPOSON-ENCODED PROTEIN WITH RIBONUCLEASE H-LIKE AND RETROVIRUS ZINC FINGER-LIKE DOMAINS"/>
    <property type="match status" value="1"/>
</dbReference>
<keyword evidence="4" id="KW-1185">Reference proteome</keyword>
<feature type="region of interest" description="Disordered" evidence="1">
    <location>
        <begin position="129"/>
        <end position="212"/>
    </location>
</feature>
<dbReference type="Proteomes" id="UP001420932">
    <property type="component" value="Unassembled WGS sequence"/>
</dbReference>
<organism evidence="3 4">
    <name type="scientific">Stephania yunnanensis</name>
    <dbReference type="NCBI Taxonomy" id="152371"/>
    <lineage>
        <taxon>Eukaryota</taxon>
        <taxon>Viridiplantae</taxon>
        <taxon>Streptophyta</taxon>
        <taxon>Embryophyta</taxon>
        <taxon>Tracheophyta</taxon>
        <taxon>Spermatophyta</taxon>
        <taxon>Magnoliopsida</taxon>
        <taxon>Ranunculales</taxon>
        <taxon>Menispermaceae</taxon>
        <taxon>Menispermoideae</taxon>
        <taxon>Cissampelideae</taxon>
        <taxon>Stephania</taxon>
    </lineage>
</organism>
<evidence type="ECO:0000259" key="2">
    <source>
        <dbReference type="Pfam" id="PF25597"/>
    </source>
</evidence>
<evidence type="ECO:0000256" key="1">
    <source>
        <dbReference type="SAM" id="MobiDB-lite"/>
    </source>
</evidence>
<sequence length="212" mass="23847">MAKLPKSFWGEALSTACYLMNRSPSAPLEFDVPERVWSGKDVTYSHLKVFGCKAFMHVPKEQRQKLDDRTVPCILLGFGDAEFGYRLWDPEKKKIVRSRDVAFHEYETIADLKTSKKIIVDDDDVSGLESSSITDATHEGDSFEEHGVDVPEPVDDAEQGEQTPPPTALVEPSLRRSERGLLPSTRYPSSNYVTITEEGEPESFQGVQIHKE</sequence>
<accession>A0AAP0JK35</accession>
<feature type="compositionally biased region" description="Basic and acidic residues" evidence="1">
    <location>
        <begin position="136"/>
        <end position="149"/>
    </location>
</feature>
<dbReference type="InterPro" id="IPR057670">
    <property type="entry name" value="SH3_retrovirus"/>
</dbReference>
<proteinExistence type="predicted"/>
<evidence type="ECO:0000313" key="3">
    <source>
        <dbReference type="EMBL" id="KAK9135080.1"/>
    </source>
</evidence>
<dbReference type="Pfam" id="PF25597">
    <property type="entry name" value="SH3_retrovirus"/>
    <property type="match status" value="1"/>
</dbReference>
<dbReference type="PANTHER" id="PTHR42648">
    <property type="entry name" value="TRANSPOSASE, PUTATIVE-RELATED"/>
    <property type="match status" value="1"/>
</dbReference>
<dbReference type="AlphaFoldDB" id="A0AAP0JK35"/>
<gene>
    <name evidence="3" type="ORF">Syun_014410</name>
</gene>
<reference evidence="3 4" key="1">
    <citation type="submission" date="2024-01" db="EMBL/GenBank/DDBJ databases">
        <title>Genome assemblies of Stephania.</title>
        <authorList>
            <person name="Yang L."/>
        </authorList>
    </citation>
    <scope>NUCLEOTIDE SEQUENCE [LARGE SCALE GENOMIC DNA]</scope>
    <source>
        <strain evidence="3">YNDBR</strain>
        <tissue evidence="3">Leaf</tissue>
    </source>
</reference>
<name>A0AAP0JK35_9MAGN</name>
<protein>
    <recommendedName>
        <fullName evidence="2">Retroviral polymerase SH3-like domain-containing protein</fullName>
    </recommendedName>
</protein>
<evidence type="ECO:0000313" key="4">
    <source>
        <dbReference type="Proteomes" id="UP001420932"/>
    </source>
</evidence>
<feature type="domain" description="Retroviral polymerase SH3-like" evidence="2">
    <location>
        <begin position="52"/>
        <end position="111"/>
    </location>
</feature>
<dbReference type="EMBL" id="JBBNAF010000006">
    <property type="protein sequence ID" value="KAK9135080.1"/>
    <property type="molecule type" value="Genomic_DNA"/>
</dbReference>
<dbReference type="InterPro" id="IPR039537">
    <property type="entry name" value="Retrotran_Ty1/copia-like"/>
</dbReference>
<comment type="caution">
    <text evidence="3">The sequence shown here is derived from an EMBL/GenBank/DDBJ whole genome shotgun (WGS) entry which is preliminary data.</text>
</comment>